<proteinExistence type="predicted"/>
<dbReference type="KEGG" id="bgoe:IFJ75_14450"/>
<dbReference type="EMBL" id="CP062222">
    <property type="protein sequence ID" value="QTC90467.1"/>
    <property type="molecule type" value="Genomic_DNA"/>
</dbReference>
<gene>
    <name evidence="1" type="ORF">IFJ75_14450</name>
</gene>
<name>A0A975C097_9CAUL</name>
<evidence type="ECO:0000313" key="2">
    <source>
        <dbReference type="Proteomes" id="UP000663918"/>
    </source>
</evidence>
<evidence type="ECO:0000313" key="1">
    <source>
        <dbReference type="EMBL" id="QTC90467.1"/>
    </source>
</evidence>
<sequence>MKSDTGVCLTQVDEVAGVKVRATHYRLTTLRPNQPRVIADHDLAEQAFAAEVAASKRDPIAVRMADTL</sequence>
<reference evidence="1" key="1">
    <citation type="submission" date="2020-09" db="EMBL/GenBank/DDBJ databases">
        <title>Brevundimonas sp. LVF2 isolated from a puddle in Goettingen, Germany.</title>
        <authorList>
            <person name="Friedrich I."/>
            <person name="Klassen A."/>
            <person name="Hannes N."/>
            <person name="Schneider D."/>
            <person name="Hertel R."/>
            <person name="Daniel R."/>
        </authorList>
    </citation>
    <scope>NUCLEOTIDE SEQUENCE</scope>
    <source>
        <strain evidence="1">LVF2</strain>
    </source>
</reference>
<organism evidence="1 2">
    <name type="scientific">Brevundimonas goettingensis</name>
    <dbReference type="NCBI Taxonomy" id="2774190"/>
    <lineage>
        <taxon>Bacteria</taxon>
        <taxon>Pseudomonadati</taxon>
        <taxon>Pseudomonadota</taxon>
        <taxon>Alphaproteobacteria</taxon>
        <taxon>Caulobacterales</taxon>
        <taxon>Caulobacteraceae</taxon>
        <taxon>Brevundimonas</taxon>
    </lineage>
</organism>
<keyword evidence="2" id="KW-1185">Reference proteome</keyword>
<dbReference type="RefSeq" id="WP_207868883.1">
    <property type="nucleotide sequence ID" value="NZ_CP062222.1"/>
</dbReference>
<dbReference type="Proteomes" id="UP000663918">
    <property type="component" value="Chromosome"/>
</dbReference>
<accession>A0A975C097</accession>
<protein>
    <submittedName>
        <fullName evidence="1">Uncharacterized protein</fullName>
    </submittedName>
</protein>
<dbReference type="AlphaFoldDB" id="A0A975C097"/>